<dbReference type="AlphaFoldDB" id="A0A4V3FDX1"/>
<comment type="caution">
    <text evidence="3">The sequence shown here is derived from an EMBL/GenBank/DDBJ whole genome shotgun (WGS) entry which is preliminary data.</text>
</comment>
<sequence length="394" mass="42112">MLRSLLLLSLALLPNLLPALDTTKLAAIKPAMEKAIAAKQAAGIVTLVMEKGTVVHHEAAGFANIGKGRPMEKDALFWIASMTKSVNATAVMILVDEGKLTLDDPASKWLPALAEMKLADGSAPEKPITLRLLLSHTAGIAFPPRKATDGAMSLKSYTATLLKAPLAFQPGSDYEYGFGPSVAGSIIEAVSGMDYAEFMRTRIFEPLGMKDTSFRPTEAQRQRIARTYTMDEETKELTPAYNPFLTDDAEVNRAPEPGGGLFSTAADMGRFYSMIAAGGELDGVRILSAKAIQDMTTPVTAGGKPLTYACGWQMNQPDQRICSAMPVGSFGHGGAFATNGWVDPASGIVTVYLVQNVLVPDSGKPRDTFQHLVMEAAHIEVSPPAVAKKKRKAK</sequence>
<dbReference type="Proteomes" id="UP000295662">
    <property type="component" value="Unassembled WGS sequence"/>
</dbReference>
<keyword evidence="4" id="KW-1185">Reference proteome</keyword>
<dbReference type="InterPro" id="IPR012338">
    <property type="entry name" value="Beta-lactam/transpept-like"/>
</dbReference>
<dbReference type="SUPFAM" id="SSF56601">
    <property type="entry name" value="beta-lactamase/transpeptidase-like"/>
    <property type="match status" value="1"/>
</dbReference>
<keyword evidence="1" id="KW-0732">Signal</keyword>
<dbReference type="PANTHER" id="PTHR43283">
    <property type="entry name" value="BETA-LACTAMASE-RELATED"/>
    <property type="match status" value="1"/>
</dbReference>
<evidence type="ECO:0000259" key="2">
    <source>
        <dbReference type="Pfam" id="PF00144"/>
    </source>
</evidence>
<feature type="domain" description="Beta-lactamase-related" evidence="2">
    <location>
        <begin position="33"/>
        <end position="370"/>
    </location>
</feature>
<organism evidence="3 4">
    <name type="scientific">Prosthecobacter fusiformis</name>
    <dbReference type="NCBI Taxonomy" id="48464"/>
    <lineage>
        <taxon>Bacteria</taxon>
        <taxon>Pseudomonadati</taxon>
        <taxon>Verrucomicrobiota</taxon>
        <taxon>Verrucomicrobiia</taxon>
        <taxon>Verrucomicrobiales</taxon>
        <taxon>Verrucomicrobiaceae</taxon>
        <taxon>Prosthecobacter</taxon>
    </lineage>
</organism>
<reference evidence="3 4" key="1">
    <citation type="submission" date="2019-03" db="EMBL/GenBank/DDBJ databases">
        <title>Genomic Encyclopedia of Archaeal and Bacterial Type Strains, Phase II (KMG-II): from individual species to whole genera.</title>
        <authorList>
            <person name="Goeker M."/>
        </authorList>
    </citation>
    <scope>NUCLEOTIDE SEQUENCE [LARGE SCALE GENOMIC DNA]</scope>
    <source>
        <strain evidence="3 4">ATCC 25309</strain>
    </source>
</reference>
<gene>
    <name evidence="3" type="ORF">EI77_04769</name>
</gene>
<protein>
    <submittedName>
        <fullName evidence="3">CubicO group peptidase (Beta-lactamase class C family)</fullName>
    </submittedName>
</protein>
<feature type="signal peptide" evidence="1">
    <location>
        <begin position="1"/>
        <end position="19"/>
    </location>
</feature>
<dbReference type="InterPro" id="IPR050789">
    <property type="entry name" value="Diverse_Enzym_Activities"/>
</dbReference>
<dbReference type="EMBL" id="SOCA01000029">
    <property type="protein sequence ID" value="TDU62076.1"/>
    <property type="molecule type" value="Genomic_DNA"/>
</dbReference>
<feature type="chain" id="PRO_5020477903" evidence="1">
    <location>
        <begin position="20"/>
        <end position="394"/>
    </location>
</feature>
<evidence type="ECO:0000313" key="4">
    <source>
        <dbReference type="Proteomes" id="UP000295662"/>
    </source>
</evidence>
<dbReference type="Gene3D" id="3.40.710.10">
    <property type="entry name" value="DD-peptidase/beta-lactamase superfamily"/>
    <property type="match status" value="1"/>
</dbReference>
<dbReference type="PANTHER" id="PTHR43283:SF3">
    <property type="entry name" value="BETA-LACTAMASE FAMILY PROTEIN (AFU_ORTHOLOGUE AFUA_5G07500)"/>
    <property type="match status" value="1"/>
</dbReference>
<name>A0A4V3FDX1_9BACT</name>
<dbReference type="RefSeq" id="WP_166647472.1">
    <property type="nucleotide sequence ID" value="NZ_SOCA01000029.1"/>
</dbReference>
<evidence type="ECO:0000256" key="1">
    <source>
        <dbReference type="SAM" id="SignalP"/>
    </source>
</evidence>
<dbReference type="InterPro" id="IPR001466">
    <property type="entry name" value="Beta-lactam-related"/>
</dbReference>
<dbReference type="Pfam" id="PF00144">
    <property type="entry name" value="Beta-lactamase"/>
    <property type="match status" value="1"/>
</dbReference>
<accession>A0A4V3FDX1</accession>
<proteinExistence type="predicted"/>
<evidence type="ECO:0000313" key="3">
    <source>
        <dbReference type="EMBL" id="TDU62076.1"/>
    </source>
</evidence>